<keyword evidence="3" id="KW-0964">Secreted</keyword>
<dbReference type="InterPro" id="IPR001492">
    <property type="entry name" value="Flagellin"/>
</dbReference>
<feature type="domain" description="Flagellin C-terminal" evidence="5">
    <location>
        <begin position="220"/>
        <end position="304"/>
    </location>
</feature>
<dbReference type="PRINTS" id="PR00207">
    <property type="entry name" value="FLAGELLIN"/>
</dbReference>
<accession>A0ABQ6ASP3</accession>
<comment type="subcellular location">
    <subcellularLocation>
        <location evidence="3">Secreted</location>
    </subcellularLocation>
    <subcellularLocation>
        <location evidence="3">Bacterial flagellum</location>
    </subcellularLocation>
</comment>
<organism evidence="6 7">
    <name type="scientific">Bradyrhizobium iriomotense</name>
    <dbReference type="NCBI Taxonomy" id="441950"/>
    <lineage>
        <taxon>Bacteria</taxon>
        <taxon>Pseudomonadati</taxon>
        <taxon>Pseudomonadota</taxon>
        <taxon>Alphaproteobacteria</taxon>
        <taxon>Hyphomicrobiales</taxon>
        <taxon>Nitrobacteraceae</taxon>
        <taxon>Bradyrhizobium</taxon>
    </lineage>
</organism>
<dbReference type="RefSeq" id="WP_284264054.1">
    <property type="nucleotide sequence ID" value="NZ_BSOW01000005.1"/>
</dbReference>
<dbReference type="Gene3D" id="1.20.1330.10">
    <property type="entry name" value="f41 fragment of flagellin, N-terminal domain"/>
    <property type="match status" value="1"/>
</dbReference>
<feature type="domain" description="Flagellin N-terminal" evidence="4">
    <location>
        <begin position="7"/>
        <end position="144"/>
    </location>
</feature>
<keyword evidence="6" id="KW-0969">Cilium</keyword>
<comment type="function">
    <text evidence="3">Flagellin is the subunit protein which polymerizes to form the filaments of bacterial flagella.</text>
</comment>
<evidence type="ECO:0000259" key="4">
    <source>
        <dbReference type="Pfam" id="PF00669"/>
    </source>
</evidence>
<comment type="caution">
    <text evidence="6">The sequence shown here is derived from an EMBL/GenBank/DDBJ whole genome shotgun (WGS) entry which is preliminary data.</text>
</comment>
<gene>
    <name evidence="6" type="primary">fla_1</name>
    <name evidence="6" type="ORF">GCM10007857_18940</name>
</gene>
<evidence type="ECO:0000313" key="7">
    <source>
        <dbReference type="Proteomes" id="UP001156905"/>
    </source>
</evidence>
<reference evidence="7" key="1">
    <citation type="journal article" date="2019" name="Int. J. Syst. Evol. Microbiol.">
        <title>The Global Catalogue of Microorganisms (GCM) 10K type strain sequencing project: providing services to taxonomists for standard genome sequencing and annotation.</title>
        <authorList>
            <consortium name="The Broad Institute Genomics Platform"/>
            <consortium name="The Broad Institute Genome Sequencing Center for Infectious Disease"/>
            <person name="Wu L."/>
            <person name="Ma J."/>
        </authorList>
    </citation>
    <scope>NUCLEOTIDE SEQUENCE [LARGE SCALE GENOMIC DNA]</scope>
    <source>
        <strain evidence="7">NBRC 102520</strain>
    </source>
</reference>
<evidence type="ECO:0000313" key="6">
    <source>
        <dbReference type="EMBL" id="GLR85184.1"/>
    </source>
</evidence>
<dbReference type="Pfam" id="PF00669">
    <property type="entry name" value="Flagellin_N"/>
    <property type="match status" value="1"/>
</dbReference>
<dbReference type="Pfam" id="PF00700">
    <property type="entry name" value="Flagellin_C"/>
    <property type="match status" value="1"/>
</dbReference>
<evidence type="ECO:0000259" key="5">
    <source>
        <dbReference type="Pfam" id="PF00700"/>
    </source>
</evidence>
<sequence length="305" mass="31821">MASSLLTNSAAMTALQTLRSVSSNMQTTENRISTGQRVATASDNSAYWSIATSMRADNAALSAVSDSLGLSAATVDTEYTALTSVLGSDGNSGLNKLEALLVEAKTAGIDRKKIQSEITQIQQDMKNTANSATFNGVNWLSTNATTPTNVNLVSSFSRVGGTPTINTIGVTVANYSLYTSTQAGFLDTVSATTSVSVDTMNISALTDSATDQATLDGYIAQVTGAINTVSQSAADLGAIKNRISNNTDFVKSLMDSVTRGIGQLVDADMNAESTRLQALQVQQQLGVQALSIANQNSQSILSLFK</sequence>
<evidence type="ECO:0000256" key="2">
    <source>
        <dbReference type="ARBA" id="ARBA00023143"/>
    </source>
</evidence>
<evidence type="ECO:0000256" key="3">
    <source>
        <dbReference type="RuleBase" id="RU362073"/>
    </source>
</evidence>
<comment type="similarity">
    <text evidence="1 3">Belongs to the bacterial flagellin family.</text>
</comment>
<name>A0ABQ6ASP3_9BRAD</name>
<dbReference type="InterPro" id="IPR046358">
    <property type="entry name" value="Flagellin_C"/>
</dbReference>
<evidence type="ECO:0000256" key="1">
    <source>
        <dbReference type="ARBA" id="ARBA00005709"/>
    </source>
</evidence>
<dbReference type="InterPro" id="IPR001029">
    <property type="entry name" value="Flagellin_N"/>
</dbReference>
<dbReference type="PANTHER" id="PTHR42792:SF2">
    <property type="entry name" value="FLAGELLIN"/>
    <property type="match status" value="1"/>
</dbReference>
<protein>
    <recommendedName>
        <fullName evidence="3">Flagellin</fullName>
    </recommendedName>
</protein>
<keyword evidence="6" id="KW-0282">Flagellum</keyword>
<proteinExistence type="inferred from homology"/>
<dbReference type="EMBL" id="BSOW01000005">
    <property type="protein sequence ID" value="GLR85184.1"/>
    <property type="molecule type" value="Genomic_DNA"/>
</dbReference>
<dbReference type="Proteomes" id="UP001156905">
    <property type="component" value="Unassembled WGS sequence"/>
</dbReference>
<keyword evidence="6" id="KW-0966">Cell projection</keyword>
<dbReference type="SUPFAM" id="SSF64518">
    <property type="entry name" value="Phase 1 flagellin"/>
    <property type="match status" value="1"/>
</dbReference>
<dbReference type="PANTHER" id="PTHR42792">
    <property type="entry name" value="FLAGELLIN"/>
    <property type="match status" value="1"/>
</dbReference>
<keyword evidence="2 3" id="KW-0975">Bacterial flagellum</keyword>
<keyword evidence="7" id="KW-1185">Reference proteome</keyword>
<dbReference type="NCBIfam" id="NF009329">
    <property type="entry name" value="PRK12687.1"/>
    <property type="match status" value="1"/>
</dbReference>